<keyword evidence="3" id="KW-1185">Reference proteome</keyword>
<proteinExistence type="predicted"/>
<dbReference type="PANTHER" id="PTHR46599">
    <property type="entry name" value="PIGGYBAC TRANSPOSABLE ELEMENT-DERIVED PROTEIN 4"/>
    <property type="match status" value="1"/>
</dbReference>
<dbReference type="PANTHER" id="PTHR46599:SF3">
    <property type="entry name" value="PIGGYBAC TRANSPOSABLE ELEMENT-DERIVED PROTEIN 4"/>
    <property type="match status" value="1"/>
</dbReference>
<evidence type="ECO:0000259" key="1">
    <source>
        <dbReference type="Pfam" id="PF13843"/>
    </source>
</evidence>
<accession>A0A225WAR3</accession>
<dbReference type="Proteomes" id="UP000198211">
    <property type="component" value="Unassembled WGS sequence"/>
</dbReference>
<dbReference type="InterPro" id="IPR029526">
    <property type="entry name" value="PGBD"/>
</dbReference>
<protein>
    <recommendedName>
        <fullName evidence="1">PiggyBac transposable element-derived protein domain-containing protein</fullName>
    </recommendedName>
</protein>
<dbReference type="AlphaFoldDB" id="A0A225WAR3"/>
<dbReference type="OrthoDB" id="124756at2759"/>
<reference evidence="3" key="1">
    <citation type="submission" date="2017-03" db="EMBL/GenBank/DDBJ databases">
        <title>Phytopthora megakarya and P. palmivora, two closely related causual agents of cacao black pod achieved similar genome size and gene model numbers by different mechanisms.</title>
        <authorList>
            <person name="Ali S."/>
            <person name="Shao J."/>
            <person name="Larry D.J."/>
            <person name="Kronmiller B."/>
            <person name="Shen D."/>
            <person name="Strem M.D."/>
            <person name="Melnick R.L."/>
            <person name="Guiltinan M.J."/>
            <person name="Tyler B.M."/>
            <person name="Meinhardt L.W."/>
            <person name="Bailey B.A."/>
        </authorList>
    </citation>
    <scope>NUCLEOTIDE SEQUENCE [LARGE SCALE GENOMIC DNA]</scope>
    <source>
        <strain evidence="3">zdho120</strain>
    </source>
</reference>
<dbReference type="EMBL" id="NBNE01001280">
    <property type="protein sequence ID" value="OWZ14705.1"/>
    <property type="molecule type" value="Genomic_DNA"/>
</dbReference>
<organism evidence="2 3">
    <name type="scientific">Phytophthora megakarya</name>
    <dbReference type="NCBI Taxonomy" id="4795"/>
    <lineage>
        <taxon>Eukaryota</taxon>
        <taxon>Sar</taxon>
        <taxon>Stramenopiles</taxon>
        <taxon>Oomycota</taxon>
        <taxon>Peronosporomycetes</taxon>
        <taxon>Peronosporales</taxon>
        <taxon>Peronosporaceae</taxon>
        <taxon>Phytophthora</taxon>
    </lineage>
</organism>
<sequence>MVTSQTRKGETDVEKATPSVESFPSQYMLTGNEYVDGPIDESGLHLVQDREVTQAYKERGALGLFSLFFTRAFRDAFLCFTNTILTEKGKPKATVFELDAYIGMKIAMSIIPLTEIKELRSQKLFLGQSDFIQTMARNRFKSIRARFQVHIPGSVHVQRREQDPLWHSHGLMTQIQEKFAAVVVPVGALSLDENTVRINARSGAKTFMSSKPDKYGVRFYAVVGWKSLYAYFIWDNGSGNRTRTVPAERYVDAFPALRSPRFRTLKRDDIPMQRNNASAVWVAMYGHLTKMSPARTSRRLVRDENVRYRKNIISRRVGRTFVRSCKGMNGQCCTRLLGTDGDHQCANLMGKKARRTQLPEHIRTAYLSPISIADNAGYVVVCDNLTVTFYTNDLAGTQLSVFSVVMVPRQFGCVMGLRHFAGGREKRFCTGRPFSSNKRIRVTQADRRFSSYASDITGVQERSRMEKGRRREPASTQTINEVVGVESSFHALTPNTKKHPTGKLTCYFCSLREFTKKPYLAARAATEASMSRRRDDILLSKRAVGSGLCVGSGIRRQTRLKKNKRIKYLDQLELP</sequence>
<evidence type="ECO:0000313" key="2">
    <source>
        <dbReference type="EMBL" id="OWZ14705.1"/>
    </source>
</evidence>
<gene>
    <name evidence="2" type="ORF">PHMEG_00011776</name>
</gene>
<feature type="domain" description="PiggyBac transposable element-derived protein" evidence="1">
    <location>
        <begin position="62"/>
        <end position="227"/>
    </location>
</feature>
<evidence type="ECO:0000313" key="3">
    <source>
        <dbReference type="Proteomes" id="UP000198211"/>
    </source>
</evidence>
<dbReference type="Pfam" id="PF13843">
    <property type="entry name" value="DDE_Tnp_1_7"/>
    <property type="match status" value="1"/>
</dbReference>
<comment type="caution">
    <text evidence="2">The sequence shown here is derived from an EMBL/GenBank/DDBJ whole genome shotgun (WGS) entry which is preliminary data.</text>
</comment>
<name>A0A225WAR3_9STRA</name>